<name>K0KRF4_WICCF</name>
<evidence type="ECO:0000313" key="2">
    <source>
        <dbReference type="Proteomes" id="UP000009328"/>
    </source>
</evidence>
<keyword evidence="2" id="KW-1185">Reference proteome</keyword>
<sequence length="100" mass="11708">MYSLSIQPGFEEVINDVEVGDLKEDQFWINIFDNEKPADDQIVNEEIIKILKEEEELKFLNDEMQFTKSGENIYKAYYKGEEHTIKAPIRVVKTGVKGMY</sequence>
<comment type="caution">
    <text evidence="1">The sequence shown here is derived from an EMBL/GenBank/DDBJ whole genome shotgun (WGS) entry which is preliminary data.</text>
</comment>
<gene>
    <name evidence="1" type="ORF">BN7_5306</name>
</gene>
<proteinExistence type="predicted"/>
<dbReference type="InParanoid" id="K0KRF4"/>
<protein>
    <submittedName>
        <fullName evidence="1">Uncharacterized protein</fullName>
    </submittedName>
</protein>
<evidence type="ECO:0000313" key="1">
    <source>
        <dbReference type="EMBL" id="CCH45721.1"/>
    </source>
</evidence>
<dbReference type="EMBL" id="CAIF01000207">
    <property type="protein sequence ID" value="CCH45721.1"/>
    <property type="molecule type" value="Genomic_DNA"/>
</dbReference>
<reference evidence="1 2" key="1">
    <citation type="journal article" date="2012" name="Eukaryot. Cell">
        <title>Draft genome sequence of Wickerhamomyces ciferrii NRRL Y-1031 F-60-10.</title>
        <authorList>
            <person name="Schneider J."/>
            <person name="Andrea H."/>
            <person name="Blom J."/>
            <person name="Jaenicke S."/>
            <person name="Ruckert C."/>
            <person name="Schorsch C."/>
            <person name="Szczepanowski R."/>
            <person name="Farwick M."/>
            <person name="Goesmann A."/>
            <person name="Puhler A."/>
            <person name="Schaffer S."/>
            <person name="Tauch A."/>
            <person name="Kohler T."/>
            <person name="Brinkrolf K."/>
        </authorList>
    </citation>
    <scope>NUCLEOTIDE SEQUENCE [LARGE SCALE GENOMIC DNA]</scope>
    <source>
        <strain evidence="2">ATCC 14091 / BCRC 22168 / CBS 111 / JCM 3599 / NBRC 0793 / NRRL Y-1031 F-60-10</strain>
    </source>
</reference>
<organism evidence="1 2">
    <name type="scientific">Wickerhamomyces ciferrii (strain ATCC 14091 / BCRC 22168 / CBS 111 / JCM 3599 / NBRC 0793 / NRRL Y-1031 F-60-10)</name>
    <name type="common">Yeast</name>
    <name type="synonym">Pichia ciferrii</name>
    <dbReference type="NCBI Taxonomy" id="1206466"/>
    <lineage>
        <taxon>Eukaryota</taxon>
        <taxon>Fungi</taxon>
        <taxon>Dikarya</taxon>
        <taxon>Ascomycota</taxon>
        <taxon>Saccharomycotina</taxon>
        <taxon>Saccharomycetes</taxon>
        <taxon>Phaffomycetales</taxon>
        <taxon>Wickerhamomycetaceae</taxon>
        <taxon>Wickerhamomyces</taxon>
    </lineage>
</organism>
<dbReference type="HOGENOM" id="CLU_2308240_0_0_1"/>
<accession>K0KRF4</accession>
<dbReference type="Proteomes" id="UP000009328">
    <property type="component" value="Unassembled WGS sequence"/>
</dbReference>
<dbReference type="AlphaFoldDB" id="K0KRF4"/>